<dbReference type="Gene3D" id="1.20.58.220">
    <property type="entry name" value="Phosphate transport system protein phou homolog 2, domain 2"/>
    <property type="match status" value="1"/>
</dbReference>
<evidence type="ECO:0000313" key="3">
    <source>
        <dbReference type="Proteomes" id="UP000054015"/>
    </source>
</evidence>
<dbReference type="InterPro" id="IPR037914">
    <property type="entry name" value="SpoVT-AbrB_sf"/>
</dbReference>
<dbReference type="InterPro" id="IPR007159">
    <property type="entry name" value="SpoVT-AbrB_dom"/>
</dbReference>
<dbReference type="GO" id="GO:0003677">
    <property type="term" value="F:DNA binding"/>
    <property type="evidence" value="ECO:0007669"/>
    <property type="project" value="InterPro"/>
</dbReference>
<sequence length="335" mass="38859">MEVRKLQLIGGSSYMVSLPKNWVKENQLRQGDDIYLQVEDSVITLYPKSFREFSRITSVQIDKLLRLDEKFVRRFIYALYLQGIDEIVISDDRINARMVSRIGEIVKDLIGMEIIDATEGKVVLKCLTSTDFDVYGVVRRMSQIIQSMIATIMEGIEKGDREALKDIENLEKDSDRLYLLAVRQEHRLVREFSSPSKWNELRLILGIRTVAKLIEEIADSLYNFSTYAVEMTPEELRKVRVYFERLGKIFDSLAKAYFNSDVELSEETIEELEELEELLLSNMDGGVYYRLAVETILSACRHMKSIGEIAFNKSVRESLREMKKSERMQSAKSIQ</sequence>
<dbReference type="PANTHER" id="PTHR42930">
    <property type="entry name" value="PHOSPHATE-SPECIFIC TRANSPORT SYSTEM ACCESSORY PROTEIN PHOU"/>
    <property type="match status" value="1"/>
</dbReference>
<gene>
    <name evidence="2" type="ORF">XD48_0513</name>
</gene>
<dbReference type="SUPFAM" id="SSF109755">
    <property type="entry name" value="PhoU-like"/>
    <property type="match status" value="1"/>
</dbReference>
<dbReference type="SMART" id="SM00966">
    <property type="entry name" value="SpoVT_AbrB"/>
    <property type="match status" value="1"/>
</dbReference>
<dbReference type="SUPFAM" id="SSF89447">
    <property type="entry name" value="AbrB/MazE/MraZ-like"/>
    <property type="match status" value="1"/>
</dbReference>
<dbReference type="RefSeq" id="WP_010878297.1">
    <property type="nucleotide sequence ID" value="NZ_FJNF01000113.1"/>
</dbReference>
<dbReference type="AlphaFoldDB" id="A0A101E1A8"/>
<dbReference type="GO" id="GO:0045936">
    <property type="term" value="P:negative regulation of phosphate metabolic process"/>
    <property type="evidence" value="ECO:0007669"/>
    <property type="project" value="InterPro"/>
</dbReference>
<organism evidence="2 3">
    <name type="scientific">Archaeoglobus fulgidus</name>
    <dbReference type="NCBI Taxonomy" id="2234"/>
    <lineage>
        <taxon>Archaea</taxon>
        <taxon>Methanobacteriati</taxon>
        <taxon>Methanobacteriota</taxon>
        <taxon>Archaeoglobi</taxon>
        <taxon>Archaeoglobales</taxon>
        <taxon>Archaeoglobaceae</taxon>
        <taxon>Archaeoglobus</taxon>
    </lineage>
</organism>
<dbReference type="DNASU" id="1484012"/>
<feature type="domain" description="SpoVT-AbrB" evidence="1">
    <location>
        <begin position="8"/>
        <end position="53"/>
    </location>
</feature>
<dbReference type="GeneID" id="1484012"/>
<evidence type="ECO:0000259" key="1">
    <source>
        <dbReference type="SMART" id="SM00966"/>
    </source>
</evidence>
<protein>
    <recommendedName>
        <fullName evidence="1">SpoVT-AbrB domain-containing protein</fullName>
    </recommendedName>
</protein>
<dbReference type="InterPro" id="IPR038078">
    <property type="entry name" value="PhoU-like_sf"/>
</dbReference>
<dbReference type="GO" id="GO:0030643">
    <property type="term" value="P:intracellular phosphate ion homeostasis"/>
    <property type="evidence" value="ECO:0007669"/>
    <property type="project" value="InterPro"/>
</dbReference>
<dbReference type="OMA" id="YTTVDAM"/>
<dbReference type="Proteomes" id="UP000054015">
    <property type="component" value="Unassembled WGS sequence"/>
</dbReference>
<dbReference type="PANTHER" id="PTHR42930:SF2">
    <property type="entry name" value="PHOU DOMAIN-CONTAINING PROTEIN"/>
    <property type="match status" value="1"/>
</dbReference>
<evidence type="ECO:0000313" key="2">
    <source>
        <dbReference type="EMBL" id="KUK07250.1"/>
    </source>
</evidence>
<dbReference type="Pfam" id="PF04014">
    <property type="entry name" value="MazE_antitoxin"/>
    <property type="match status" value="1"/>
</dbReference>
<name>A0A101E1A8_ARCFL</name>
<dbReference type="EMBL" id="LGEX01000009">
    <property type="protein sequence ID" value="KUK07250.1"/>
    <property type="molecule type" value="Genomic_DNA"/>
</dbReference>
<dbReference type="InterPro" id="IPR026022">
    <property type="entry name" value="PhoU_dom"/>
</dbReference>
<accession>A0A101E1A8</accession>
<dbReference type="Pfam" id="PF01895">
    <property type="entry name" value="PhoU"/>
    <property type="match status" value="1"/>
</dbReference>
<dbReference type="PATRIC" id="fig|2234.7.peg.2418"/>
<proteinExistence type="predicted"/>
<comment type="caution">
    <text evidence="2">The sequence shown here is derived from an EMBL/GenBank/DDBJ whole genome shotgun (WGS) entry which is preliminary data.</text>
</comment>
<dbReference type="InterPro" id="IPR028366">
    <property type="entry name" value="PhoU"/>
</dbReference>
<reference evidence="3" key="1">
    <citation type="journal article" date="2015" name="MBio">
        <title>Genome-Resolved Metagenomic Analysis Reveals Roles for Candidate Phyla and Other Microbial Community Members in Biogeochemical Transformations in Oil Reservoirs.</title>
        <authorList>
            <person name="Hu P."/>
            <person name="Tom L."/>
            <person name="Singh A."/>
            <person name="Thomas B.C."/>
            <person name="Baker B.J."/>
            <person name="Piceno Y.M."/>
            <person name="Andersen G.L."/>
            <person name="Banfield J.F."/>
        </authorList>
    </citation>
    <scope>NUCLEOTIDE SEQUENCE [LARGE SCALE GENOMIC DNA]</scope>
</reference>